<dbReference type="InterPro" id="IPR046373">
    <property type="entry name" value="Acyl-CoA_Oxase/DH_mid-dom_sf"/>
</dbReference>
<proteinExistence type="predicted"/>
<evidence type="ECO:0000256" key="1">
    <source>
        <dbReference type="ARBA" id="ARBA00023002"/>
    </source>
</evidence>
<sequence length="125" mass="13223">MFEEAGYSLFGSLALNIAAPDERNMHMLEAIATPTQKERYLRPLADGRVRSCFAMTEPAPGSGSDSAALTTRAEKVPGGWRIDGRKWFITGADGAAYAICMARTSGEPGAGAGPRCSSWTPTIPA</sequence>
<reference evidence="3 4" key="1">
    <citation type="journal article" date="2019" name="Int. J. Syst. Evol. Microbiol.">
        <title>The Global Catalogue of Microorganisms (GCM) 10K type strain sequencing project: providing services to taxonomists for standard genome sequencing and annotation.</title>
        <authorList>
            <consortium name="The Broad Institute Genomics Platform"/>
            <consortium name="The Broad Institute Genome Sequencing Center for Infectious Disease"/>
            <person name="Wu L."/>
            <person name="Ma J."/>
        </authorList>
    </citation>
    <scope>NUCLEOTIDE SEQUENCE [LARGE SCALE GENOMIC DNA]</scope>
    <source>
        <strain evidence="3 4">JCM 10367</strain>
    </source>
</reference>
<evidence type="ECO:0000313" key="4">
    <source>
        <dbReference type="Proteomes" id="UP001500724"/>
    </source>
</evidence>
<comment type="caution">
    <text evidence="3">The sequence shown here is derived from an EMBL/GenBank/DDBJ whole genome shotgun (WGS) entry which is preliminary data.</text>
</comment>
<dbReference type="PANTHER" id="PTHR48083:SF13">
    <property type="entry name" value="ACYL-COA DEHYDROGENASE FAMILY MEMBER 11"/>
    <property type="match status" value="1"/>
</dbReference>
<accession>A0ABN1HVI1</accession>
<dbReference type="InterPro" id="IPR050741">
    <property type="entry name" value="Acyl-CoA_dehydrogenase"/>
</dbReference>
<name>A0ABN1HVI1_9ACTN</name>
<dbReference type="Gene3D" id="2.40.110.10">
    <property type="entry name" value="Butyryl-CoA Dehydrogenase, subunit A, domain 2"/>
    <property type="match status" value="1"/>
</dbReference>
<dbReference type="Gene3D" id="1.10.540.10">
    <property type="entry name" value="Acyl-CoA dehydrogenase/oxidase, N-terminal domain"/>
    <property type="match status" value="1"/>
</dbReference>
<keyword evidence="4" id="KW-1185">Reference proteome</keyword>
<dbReference type="PANTHER" id="PTHR48083">
    <property type="entry name" value="MEDIUM-CHAIN SPECIFIC ACYL-COA DEHYDROGENASE, MITOCHONDRIAL-RELATED"/>
    <property type="match status" value="1"/>
</dbReference>
<organism evidence="3 4">
    <name type="scientific">Streptomyces thermocarboxydovorans</name>
    <dbReference type="NCBI Taxonomy" id="59298"/>
    <lineage>
        <taxon>Bacteria</taxon>
        <taxon>Bacillati</taxon>
        <taxon>Actinomycetota</taxon>
        <taxon>Actinomycetes</taxon>
        <taxon>Kitasatosporales</taxon>
        <taxon>Streptomycetaceae</taxon>
        <taxon>Streptomyces</taxon>
    </lineage>
</organism>
<dbReference type="InterPro" id="IPR006091">
    <property type="entry name" value="Acyl-CoA_Oxase/DH_mid-dom"/>
</dbReference>
<gene>
    <name evidence="3" type="ORF">GCM10009535_56730</name>
</gene>
<dbReference type="SUPFAM" id="SSF56645">
    <property type="entry name" value="Acyl-CoA dehydrogenase NM domain-like"/>
    <property type="match status" value="1"/>
</dbReference>
<feature type="domain" description="Acyl-CoA oxidase/dehydrogenase middle" evidence="2">
    <location>
        <begin position="52"/>
        <end position="107"/>
    </location>
</feature>
<protein>
    <recommendedName>
        <fullName evidence="2">Acyl-CoA oxidase/dehydrogenase middle domain-containing protein</fullName>
    </recommendedName>
</protein>
<dbReference type="InterPro" id="IPR009100">
    <property type="entry name" value="AcylCoA_DH/oxidase_NM_dom_sf"/>
</dbReference>
<dbReference type="EMBL" id="BAAAGU010000088">
    <property type="protein sequence ID" value="GAA0669546.1"/>
    <property type="molecule type" value="Genomic_DNA"/>
</dbReference>
<evidence type="ECO:0000313" key="3">
    <source>
        <dbReference type="EMBL" id="GAA0669546.1"/>
    </source>
</evidence>
<dbReference type="Pfam" id="PF02770">
    <property type="entry name" value="Acyl-CoA_dh_M"/>
    <property type="match status" value="1"/>
</dbReference>
<dbReference type="InterPro" id="IPR037069">
    <property type="entry name" value="AcylCoA_DH/ox_N_sf"/>
</dbReference>
<evidence type="ECO:0000259" key="2">
    <source>
        <dbReference type="Pfam" id="PF02770"/>
    </source>
</evidence>
<keyword evidence="1" id="KW-0560">Oxidoreductase</keyword>
<dbReference type="Proteomes" id="UP001500724">
    <property type="component" value="Unassembled WGS sequence"/>
</dbReference>